<evidence type="ECO:0000313" key="4">
    <source>
        <dbReference type="Proteomes" id="UP000284842"/>
    </source>
</evidence>
<reference evidence="3 4" key="1">
    <citation type="journal article" date="2018" name="Evol. Lett.">
        <title>Horizontal gene cluster transfer increased hallucinogenic mushroom diversity.</title>
        <authorList>
            <person name="Reynolds H.T."/>
            <person name="Vijayakumar V."/>
            <person name="Gluck-Thaler E."/>
            <person name="Korotkin H.B."/>
            <person name="Matheny P.B."/>
            <person name="Slot J.C."/>
        </authorList>
    </citation>
    <scope>NUCLEOTIDE SEQUENCE [LARGE SCALE GENOMIC DNA]</scope>
    <source>
        <strain evidence="3 4">2629</strain>
    </source>
</reference>
<dbReference type="STRING" id="181874.A0A409YE18"/>
<organism evidence="3 4">
    <name type="scientific">Panaeolus cyanescens</name>
    <dbReference type="NCBI Taxonomy" id="181874"/>
    <lineage>
        <taxon>Eukaryota</taxon>
        <taxon>Fungi</taxon>
        <taxon>Dikarya</taxon>
        <taxon>Basidiomycota</taxon>
        <taxon>Agaricomycotina</taxon>
        <taxon>Agaricomycetes</taxon>
        <taxon>Agaricomycetidae</taxon>
        <taxon>Agaricales</taxon>
        <taxon>Agaricineae</taxon>
        <taxon>Galeropsidaceae</taxon>
        <taxon>Panaeolus</taxon>
    </lineage>
</organism>
<feature type="transmembrane region" description="Helical" evidence="1">
    <location>
        <begin position="70"/>
        <end position="94"/>
    </location>
</feature>
<dbReference type="OrthoDB" id="2745105at2759"/>
<keyword evidence="4" id="KW-1185">Reference proteome</keyword>
<dbReference type="EMBL" id="NHTK01001263">
    <property type="protein sequence ID" value="PPR01250.1"/>
    <property type="molecule type" value="Genomic_DNA"/>
</dbReference>
<accession>A0A409YE18</accession>
<feature type="transmembrane region" description="Helical" evidence="1">
    <location>
        <begin position="39"/>
        <end position="58"/>
    </location>
</feature>
<dbReference type="AlphaFoldDB" id="A0A409YE18"/>
<gene>
    <name evidence="3" type="ORF">CVT24_006014</name>
</gene>
<dbReference type="PANTHER" id="PTHR40465:SF1">
    <property type="entry name" value="DUF6534 DOMAIN-CONTAINING PROTEIN"/>
    <property type="match status" value="1"/>
</dbReference>
<dbReference type="PANTHER" id="PTHR40465">
    <property type="entry name" value="CHROMOSOME 1, WHOLE GENOME SHOTGUN SEQUENCE"/>
    <property type="match status" value="1"/>
</dbReference>
<evidence type="ECO:0000256" key="1">
    <source>
        <dbReference type="SAM" id="Phobius"/>
    </source>
</evidence>
<sequence length="187" mass="20833">AIVCILDTVHLALISRATYQFVVTNWGFIPSLAKSTTELNLHLVFTALSCIIAQLFYLERIWFFSNRNRWLLGALIVICLVPCALDIHITVLILQNKSVSAFSAHTPEVIAIFTSGALGDVLIALLICYYLRREQSPFKATRTVIAKIVQFVVGTGLATRYYVILNPRTLSDLFPSDQPFSCCSSNC</sequence>
<keyword evidence="1" id="KW-0472">Membrane</keyword>
<evidence type="ECO:0000313" key="3">
    <source>
        <dbReference type="EMBL" id="PPR01250.1"/>
    </source>
</evidence>
<dbReference type="Proteomes" id="UP000284842">
    <property type="component" value="Unassembled WGS sequence"/>
</dbReference>
<proteinExistence type="predicted"/>
<comment type="caution">
    <text evidence="3">The sequence shown here is derived from an EMBL/GenBank/DDBJ whole genome shotgun (WGS) entry which is preliminary data.</text>
</comment>
<feature type="transmembrane region" description="Helical" evidence="1">
    <location>
        <begin position="109"/>
        <end position="132"/>
    </location>
</feature>
<evidence type="ECO:0000259" key="2">
    <source>
        <dbReference type="Pfam" id="PF20152"/>
    </source>
</evidence>
<feature type="non-terminal residue" evidence="3">
    <location>
        <position position="1"/>
    </location>
</feature>
<name>A0A409YE18_9AGAR</name>
<dbReference type="InterPro" id="IPR045339">
    <property type="entry name" value="DUF6534"/>
</dbReference>
<keyword evidence="1" id="KW-1133">Transmembrane helix</keyword>
<keyword evidence="1" id="KW-0812">Transmembrane</keyword>
<feature type="domain" description="DUF6534" evidence="2">
    <location>
        <begin position="117"/>
        <end position="165"/>
    </location>
</feature>
<protein>
    <recommendedName>
        <fullName evidence="2">DUF6534 domain-containing protein</fullName>
    </recommendedName>
</protein>
<feature type="transmembrane region" description="Helical" evidence="1">
    <location>
        <begin position="144"/>
        <end position="164"/>
    </location>
</feature>
<dbReference type="Pfam" id="PF20152">
    <property type="entry name" value="DUF6534"/>
    <property type="match status" value="1"/>
</dbReference>
<dbReference type="InParanoid" id="A0A409YE18"/>